<organism evidence="2 3">
    <name type="scientific">Weizmannia acidilactici</name>
    <dbReference type="NCBI Taxonomy" id="2607726"/>
    <lineage>
        <taxon>Bacteria</taxon>
        <taxon>Bacillati</taxon>
        <taxon>Bacillota</taxon>
        <taxon>Bacilli</taxon>
        <taxon>Bacillales</taxon>
        <taxon>Bacillaceae</taxon>
        <taxon>Heyndrickxia</taxon>
    </lineage>
</organism>
<evidence type="ECO:0000313" key="3">
    <source>
        <dbReference type="Proteomes" id="UP000391919"/>
    </source>
</evidence>
<keyword evidence="3" id="KW-1185">Reference proteome</keyword>
<dbReference type="InterPro" id="IPR012337">
    <property type="entry name" value="RNaseH-like_sf"/>
</dbReference>
<dbReference type="InterPro" id="IPR011990">
    <property type="entry name" value="TPR-like_helical_dom_sf"/>
</dbReference>
<feature type="domain" description="YprB ribonuclease H-like" evidence="1">
    <location>
        <begin position="104"/>
        <end position="272"/>
    </location>
</feature>
<name>A0A5J4JGD6_9BACI</name>
<reference evidence="2 3" key="1">
    <citation type="submission" date="2019-09" db="EMBL/GenBank/DDBJ databases">
        <title>Draft genome sequence of Bacillus sp. JC-7.</title>
        <authorList>
            <person name="Tanaka N."/>
            <person name="Shiwa Y."/>
            <person name="Fujita N."/>
            <person name="Tanasupawat S."/>
        </authorList>
    </citation>
    <scope>NUCLEOTIDE SEQUENCE [LARGE SCALE GENOMIC DNA]</scope>
    <source>
        <strain evidence="2 3">JC-7</strain>
    </source>
</reference>
<dbReference type="AlphaFoldDB" id="A0A5J4JGD6"/>
<dbReference type="PANTHER" id="PTHR38462:SF1">
    <property type="entry name" value="YPRB RIBONUCLEASE H-LIKE DOMAIN-CONTAINING PROTEIN"/>
    <property type="match status" value="1"/>
</dbReference>
<proteinExistence type="predicted"/>
<dbReference type="InterPro" id="IPR038720">
    <property type="entry name" value="YprB_RNase_H-like_dom"/>
</dbReference>
<protein>
    <recommendedName>
        <fullName evidence="1">YprB ribonuclease H-like domain-containing protein</fullName>
    </recommendedName>
</protein>
<gene>
    <name evidence="2" type="primary">yprB</name>
    <name evidence="2" type="ORF">BpJC7_20540</name>
</gene>
<evidence type="ECO:0000259" key="1">
    <source>
        <dbReference type="Pfam" id="PF13482"/>
    </source>
</evidence>
<comment type="caution">
    <text evidence="2">The sequence shown here is derived from an EMBL/GenBank/DDBJ whole genome shotgun (WGS) entry which is preliminary data.</text>
</comment>
<accession>A0A5J4JGD6</accession>
<dbReference type="SUPFAM" id="SSF81901">
    <property type="entry name" value="HCP-like"/>
    <property type="match status" value="1"/>
</dbReference>
<dbReference type="Gene3D" id="1.25.40.10">
    <property type="entry name" value="Tetratricopeptide repeat domain"/>
    <property type="match status" value="1"/>
</dbReference>
<dbReference type="RefSeq" id="WP_151680724.1">
    <property type="nucleotide sequence ID" value="NZ_BKZP01000027.1"/>
</dbReference>
<dbReference type="Proteomes" id="UP000391919">
    <property type="component" value="Unassembled WGS sequence"/>
</dbReference>
<dbReference type="SUPFAM" id="SSF53098">
    <property type="entry name" value="Ribonuclease H-like"/>
    <property type="match status" value="1"/>
</dbReference>
<sequence>MPSLKDKLNRMKSHIVRDNPAPPVTDGKQQVEKIPYLDMWEKGLASPYFLDGDYCLIRTVRYPLETQHGKYKFQDYLKAVKLWNRSPVRHPLSAKGYSPYDLFFFDTETTGLGGGAGNTIFLLGYASFTEEGVVLKQHVLPEPGLEVPLYYSFLENIDYTTLVTYNGKAFDWPQVKTRHTLIRDHVPRLPEFGHFDLYHAAKRLWKDELESVKLVNVEREILGFERAGDIPGHLAPMIYFDFVERKNPEGLFGVLKHNELDILSLIALYTHLTFQILQADPGQTAKEKRLVGKWFESIGEDDAAIRNFEQAAAGDDLAAKHRLAFQFKKRKEYKKAERLWAEVAEKAPGAMGAEACIELAKLFEHTEKNYQLAAGYAEKALGIFERFSAFGSAKWKKHRLETEKRLVRLHRKLRSREK</sequence>
<evidence type="ECO:0000313" key="2">
    <source>
        <dbReference type="EMBL" id="GER70751.1"/>
    </source>
</evidence>
<dbReference type="EMBL" id="BKZQ01000026">
    <property type="protein sequence ID" value="GER70751.1"/>
    <property type="molecule type" value="Genomic_DNA"/>
</dbReference>
<dbReference type="PANTHER" id="PTHR38462">
    <property type="entry name" value="EXONUCLEASE-LIKE PROTEIN"/>
    <property type="match status" value="1"/>
</dbReference>
<dbReference type="Pfam" id="PF13482">
    <property type="entry name" value="RNase_H_2"/>
    <property type="match status" value="1"/>
</dbReference>